<comment type="caution">
    <text evidence="1">The sequence shown here is derived from an EMBL/GenBank/DDBJ whole genome shotgun (WGS) entry which is preliminary data.</text>
</comment>
<protein>
    <submittedName>
        <fullName evidence="1">Uncharacterized protein</fullName>
    </submittedName>
</protein>
<evidence type="ECO:0000313" key="2">
    <source>
        <dbReference type="Proteomes" id="UP000299102"/>
    </source>
</evidence>
<dbReference type="EMBL" id="BGZK01000228">
    <property type="protein sequence ID" value="GBP30045.1"/>
    <property type="molecule type" value="Genomic_DNA"/>
</dbReference>
<accession>A0A4C1UUD2</accession>
<dbReference type="Proteomes" id="UP000299102">
    <property type="component" value="Unassembled WGS sequence"/>
</dbReference>
<reference evidence="1 2" key="1">
    <citation type="journal article" date="2019" name="Commun. Biol.">
        <title>The bagworm genome reveals a unique fibroin gene that provides high tensile strength.</title>
        <authorList>
            <person name="Kono N."/>
            <person name="Nakamura H."/>
            <person name="Ohtoshi R."/>
            <person name="Tomita M."/>
            <person name="Numata K."/>
            <person name="Arakawa K."/>
        </authorList>
    </citation>
    <scope>NUCLEOTIDE SEQUENCE [LARGE SCALE GENOMIC DNA]</scope>
</reference>
<gene>
    <name evidence="1" type="ORF">EVAR_14562_1</name>
</gene>
<keyword evidence="2" id="KW-1185">Reference proteome</keyword>
<evidence type="ECO:0000313" key="1">
    <source>
        <dbReference type="EMBL" id="GBP30045.1"/>
    </source>
</evidence>
<proteinExistence type="predicted"/>
<name>A0A4C1UUD2_EUMVA</name>
<dbReference type="AlphaFoldDB" id="A0A4C1UUD2"/>
<sequence>MAYKFNQIVIVASGSNFKDQRSPRAIRKQVVIAAHEHSQLKRRHQYVADLLGTNRISDGGCLTEVEWAVQKERTCYAGLLYGPPPAARVGRQRTDAQPDFPVIAARGAPRELVPQVYGAIFSQEVSCEKIAL</sequence>
<organism evidence="1 2">
    <name type="scientific">Eumeta variegata</name>
    <name type="common">Bagworm moth</name>
    <name type="synonym">Eumeta japonica</name>
    <dbReference type="NCBI Taxonomy" id="151549"/>
    <lineage>
        <taxon>Eukaryota</taxon>
        <taxon>Metazoa</taxon>
        <taxon>Ecdysozoa</taxon>
        <taxon>Arthropoda</taxon>
        <taxon>Hexapoda</taxon>
        <taxon>Insecta</taxon>
        <taxon>Pterygota</taxon>
        <taxon>Neoptera</taxon>
        <taxon>Endopterygota</taxon>
        <taxon>Lepidoptera</taxon>
        <taxon>Glossata</taxon>
        <taxon>Ditrysia</taxon>
        <taxon>Tineoidea</taxon>
        <taxon>Psychidae</taxon>
        <taxon>Oiketicinae</taxon>
        <taxon>Eumeta</taxon>
    </lineage>
</organism>